<keyword evidence="1" id="KW-0472">Membrane</keyword>
<evidence type="ECO:0000313" key="2">
    <source>
        <dbReference type="EMBL" id="JAE02819.1"/>
    </source>
</evidence>
<sequence>MLDYQNIYRLFYRRSVSTDIPCFYSVSQSLTCNFLFLPFIYFILDVIKPVHCISYWWVYNLFCSAF</sequence>
<feature type="transmembrane region" description="Helical" evidence="1">
    <location>
        <begin position="21"/>
        <end position="44"/>
    </location>
</feature>
<proteinExistence type="predicted"/>
<protein>
    <submittedName>
        <fullName evidence="2">Uncharacterized protein</fullName>
    </submittedName>
</protein>
<organism evidence="2">
    <name type="scientific">Arundo donax</name>
    <name type="common">Giant reed</name>
    <name type="synonym">Donax arundinaceus</name>
    <dbReference type="NCBI Taxonomy" id="35708"/>
    <lineage>
        <taxon>Eukaryota</taxon>
        <taxon>Viridiplantae</taxon>
        <taxon>Streptophyta</taxon>
        <taxon>Embryophyta</taxon>
        <taxon>Tracheophyta</taxon>
        <taxon>Spermatophyta</taxon>
        <taxon>Magnoliopsida</taxon>
        <taxon>Liliopsida</taxon>
        <taxon>Poales</taxon>
        <taxon>Poaceae</taxon>
        <taxon>PACMAD clade</taxon>
        <taxon>Arundinoideae</taxon>
        <taxon>Arundineae</taxon>
        <taxon>Arundo</taxon>
    </lineage>
</organism>
<reference evidence="2" key="2">
    <citation type="journal article" date="2015" name="Data Brief">
        <title>Shoot transcriptome of the giant reed, Arundo donax.</title>
        <authorList>
            <person name="Barrero R.A."/>
            <person name="Guerrero F.D."/>
            <person name="Moolhuijzen P."/>
            <person name="Goolsby J.A."/>
            <person name="Tidwell J."/>
            <person name="Bellgard S.E."/>
            <person name="Bellgard M.I."/>
        </authorList>
    </citation>
    <scope>NUCLEOTIDE SEQUENCE</scope>
    <source>
        <tissue evidence="2">Shoot tissue taken approximately 20 cm above the soil surface</tissue>
    </source>
</reference>
<dbReference type="AlphaFoldDB" id="A0A0A9EUY6"/>
<keyword evidence="1" id="KW-0812">Transmembrane</keyword>
<dbReference type="EMBL" id="GBRH01195077">
    <property type="protein sequence ID" value="JAE02819.1"/>
    <property type="molecule type" value="Transcribed_RNA"/>
</dbReference>
<name>A0A0A9EUY6_ARUDO</name>
<accession>A0A0A9EUY6</accession>
<keyword evidence="1" id="KW-1133">Transmembrane helix</keyword>
<reference evidence="2" key="1">
    <citation type="submission" date="2014-09" db="EMBL/GenBank/DDBJ databases">
        <authorList>
            <person name="Magalhaes I.L.F."/>
            <person name="Oliveira U."/>
            <person name="Santos F.R."/>
            <person name="Vidigal T.H.D.A."/>
            <person name="Brescovit A.D."/>
            <person name="Santos A.J."/>
        </authorList>
    </citation>
    <scope>NUCLEOTIDE SEQUENCE</scope>
    <source>
        <tissue evidence="2">Shoot tissue taken approximately 20 cm above the soil surface</tissue>
    </source>
</reference>
<evidence type="ECO:0000256" key="1">
    <source>
        <dbReference type="SAM" id="Phobius"/>
    </source>
</evidence>